<organism evidence="2 3">
    <name type="scientific">Tahibacter soli</name>
    <dbReference type="NCBI Taxonomy" id="2983605"/>
    <lineage>
        <taxon>Bacteria</taxon>
        <taxon>Pseudomonadati</taxon>
        <taxon>Pseudomonadota</taxon>
        <taxon>Gammaproteobacteria</taxon>
        <taxon>Lysobacterales</taxon>
        <taxon>Rhodanobacteraceae</taxon>
        <taxon>Tahibacter</taxon>
    </lineage>
</organism>
<evidence type="ECO:0000313" key="3">
    <source>
        <dbReference type="Proteomes" id="UP001139971"/>
    </source>
</evidence>
<dbReference type="InterPro" id="IPR036291">
    <property type="entry name" value="NAD(P)-bd_dom_sf"/>
</dbReference>
<dbReference type="InterPro" id="IPR051207">
    <property type="entry name" value="ComplexI_NDUFA9_subunit"/>
</dbReference>
<evidence type="ECO:0000259" key="1">
    <source>
        <dbReference type="Pfam" id="PF13460"/>
    </source>
</evidence>
<comment type="caution">
    <text evidence="2">The sequence shown here is derived from an EMBL/GenBank/DDBJ whole genome shotgun (WGS) entry which is preliminary data.</text>
</comment>
<evidence type="ECO:0000313" key="2">
    <source>
        <dbReference type="EMBL" id="MDC8015031.1"/>
    </source>
</evidence>
<dbReference type="SUPFAM" id="SSF51735">
    <property type="entry name" value="NAD(P)-binding Rossmann-fold domains"/>
    <property type="match status" value="1"/>
</dbReference>
<dbReference type="RefSeq" id="WP_263542296.1">
    <property type="nucleotide sequence ID" value="NZ_JAOVZO020000019.1"/>
</dbReference>
<reference evidence="2" key="1">
    <citation type="submission" date="2023-02" db="EMBL/GenBank/DDBJ databases">
        <title>Tahibacter soli sp. nov. isolated from soil.</title>
        <authorList>
            <person name="Baek J.H."/>
            <person name="Lee J.K."/>
            <person name="Choi D.G."/>
            <person name="Jeon C.O."/>
        </authorList>
    </citation>
    <scope>NUCLEOTIDE SEQUENCE</scope>
    <source>
        <strain evidence="2">BL</strain>
    </source>
</reference>
<proteinExistence type="predicted"/>
<dbReference type="Gene3D" id="3.40.50.720">
    <property type="entry name" value="NAD(P)-binding Rossmann-like Domain"/>
    <property type="match status" value="1"/>
</dbReference>
<dbReference type="InterPro" id="IPR016040">
    <property type="entry name" value="NAD(P)-bd_dom"/>
</dbReference>
<protein>
    <submittedName>
        <fullName evidence="2">NAD(P)H-binding protein</fullName>
    </submittedName>
</protein>
<name>A0A9X3YRJ4_9GAMM</name>
<dbReference type="Pfam" id="PF13460">
    <property type="entry name" value="NAD_binding_10"/>
    <property type="match status" value="1"/>
</dbReference>
<dbReference type="GO" id="GO:0044877">
    <property type="term" value="F:protein-containing complex binding"/>
    <property type="evidence" value="ECO:0007669"/>
    <property type="project" value="TreeGrafter"/>
</dbReference>
<dbReference type="PANTHER" id="PTHR12126">
    <property type="entry name" value="NADH-UBIQUINONE OXIDOREDUCTASE 39 KDA SUBUNIT-RELATED"/>
    <property type="match status" value="1"/>
</dbReference>
<dbReference type="EMBL" id="JAOVZO020000019">
    <property type="protein sequence ID" value="MDC8015031.1"/>
    <property type="molecule type" value="Genomic_DNA"/>
</dbReference>
<dbReference type="AlphaFoldDB" id="A0A9X3YRJ4"/>
<gene>
    <name evidence="2" type="ORF">OD750_021005</name>
</gene>
<keyword evidence="3" id="KW-1185">Reference proteome</keyword>
<feature type="domain" description="NAD(P)-binding" evidence="1">
    <location>
        <begin position="16"/>
        <end position="150"/>
    </location>
</feature>
<accession>A0A9X3YRJ4</accession>
<sequence length="298" mass="31687">MTFERDTKTDTVLCFGASGAVGRFLAPRLVSAGRGVVAVTRAAPPVDALPGVRWLRGDLAGGVAVPAGAAAVVSAGPLDHFAAWLDRTDLAGVRRVVALGSMSAASKRASTDPAERELAARLVASEARLVARCEALGIGWTILRPTLIYGAAIDRNLSRIAHIAFRTALFPWIPFARGLRQPVHADDVAAACVAALAAAAGGRFEIGGGERLTYSAMLWRMRASLGFRTLPVLLPVSVMKLATRILGRGTAMVQRFNVDLVADNTPAEAAFGYRPRPFRPTRDCWFDGKTEFIEPTPV</sequence>
<dbReference type="Proteomes" id="UP001139971">
    <property type="component" value="Unassembled WGS sequence"/>
</dbReference>
<dbReference type="PANTHER" id="PTHR12126:SF11">
    <property type="entry name" value="NADH DEHYDROGENASE [UBIQUINONE] 1 ALPHA SUBCOMPLEX SUBUNIT 9, MITOCHONDRIAL"/>
    <property type="match status" value="1"/>
</dbReference>